<sequence length="332" mass="35665">MALETLFAPLPALVDREEHHARPLSSSSAGRLSLNLGLRYSGWADDVSSASSYTPSSYGPSPTSSGSASPLAFTLDPPVPITATSTAAAAIGLPPPVNYNAESPAPSIDLSSLIPFDSFGVGDTFGANVDDWAFPGLPAFDWPDFSNASLFPSSPYPSSSATSSGAASPSAYFLSPPLTPATIPTTASPVPPSAARQKAARTLNPDGTAAKKECFHCHATSTPLWRREPVTQRPLCNACGLYLQQRNKLRPQELIDADRDDSDDEINRIPDSEYTGPRCSHCNTRQTSVWRRNKDGKQVCNACGVYQRLRGKERPLSLKRNKIKPRTKHNKP</sequence>
<dbReference type="OrthoDB" id="515401at2759"/>
<evidence type="ECO:0000259" key="7">
    <source>
        <dbReference type="PROSITE" id="PS50114"/>
    </source>
</evidence>
<dbReference type="Pfam" id="PF00320">
    <property type="entry name" value="GATA"/>
    <property type="match status" value="2"/>
</dbReference>
<keyword evidence="3 6" id="KW-0863">Zinc-finger</keyword>
<dbReference type="PANTHER" id="PTHR10071:SF281">
    <property type="entry name" value="BOX A-BINDING FACTOR-RELATED"/>
    <property type="match status" value="1"/>
</dbReference>
<dbReference type="InterPro" id="IPR013088">
    <property type="entry name" value="Znf_NHR/GATA"/>
</dbReference>
<dbReference type="InterPro" id="IPR000679">
    <property type="entry name" value="Znf_GATA"/>
</dbReference>
<evidence type="ECO:0000256" key="1">
    <source>
        <dbReference type="ARBA" id="ARBA00004123"/>
    </source>
</evidence>
<evidence type="ECO:0000256" key="2">
    <source>
        <dbReference type="ARBA" id="ARBA00022723"/>
    </source>
</evidence>
<dbReference type="CDD" id="cd00202">
    <property type="entry name" value="ZnF_GATA"/>
    <property type="match status" value="2"/>
</dbReference>
<dbReference type="EMBL" id="JACAZE010000017">
    <property type="protein sequence ID" value="KAF7296320.1"/>
    <property type="molecule type" value="Genomic_DNA"/>
</dbReference>
<dbReference type="AlphaFoldDB" id="A0A8H6SEE0"/>
<feature type="domain" description="GATA-type" evidence="7">
    <location>
        <begin position="208"/>
        <end position="251"/>
    </location>
</feature>
<dbReference type="GO" id="GO:0045165">
    <property type="term" value="P:cell fate commitment"/>
    <property type="evidence" value="ECO:0007669"/>
    <property type="project" value="TreeGrafter"/>
</dbReference>
<evidence type="ECO:0000256" key="5">
    <source>
        <dbReference type="ARBA" id="ARBA00023242"/>
    </source>
</evidence>
<keyword evidence="4" id="KW-0862">Zinc</keyword>
<dbReference type="PRINTS" id="PR00619">
    <property type="entry name" value="GATAZNFINGER"/>
</dbReference>
<name>A0A8H6SEE0_MYCCL</name>
<dbReference type="Gene3D" id="3.30.50.10">
    <property type="entry name" value="Erythroid Transcription Factor GATA-1, subunit A"/>
    <property type="match status" value="2"/>
</dbReference>
<dbReference type="GO" id="GO:0008270">
    <property type="term" value="F:zinc ion binding"/>
    <property type="evidence" value="ECO:0007669"/>
    <property type="project" value="UniProtKB-KW"/>
</dbReference>
<keyword evidence="5" id="KW-0539">Nucleus</keyword>
<gene>
    <name evidence="8" type="ORF">HMN09_01101800</name>
</gene>
<dbReference type="GO" id="GO:0000978">
    <property type="term" value="F:RNA polymerase II cis-regulatory region sequence-specific DNA binding"/>
    <property type="evidence" value="ECO:0007669"/>
    <property type="project" value="TreeGrafter"/>
</dbReference>
<dbReference type="PROSITE" id="PS50114">
    <property type="entry name" value="GATA_ZN_FINGER_2"/>
    <property type="match status" value="2"/>
</dbReference>
<dbReference type="PROSITE" id="PS00344">
    <property type="entry name" value="GATA_ZN_FINGER_1"/>
    <property type="match status" value="1"/>
</dbReference>
<keyword evidence="9" id="KW-1185">Reference proteome</keyword>
<dbReference type="SUPFAM" id="SSF57716">
    <property type="entry name" value="Glucocorticoid receptor-like (DNA-binding domain)"/>
    <property type="match status" value="2"/>
</dbReference>
<dbReference type="PANTHER" id="PTHR10071">
    <property type="entry name" value="TRANSCRIPTION FACTOR GATA FAMILY MEMBER"/>
    <property type="match status" value="1"/>
</dbReference>
<protein>
    <submittedName>
        <fullName evidence="8">GATA zinc finger domain-containing protein</fullName>
    </submittedName>
</protein>
<feature type="domain" description="GATA-type" evidence="7">
    <location>
        <begin position="273"/>
        <end position="326"/>
    </location>
</feature>
<dbReference type="GO" id="GO:0000122">
    <property type="term" value="P:negative regulation of transcription by RNA polymerase II"/>
    <property type="evidence" value="ECO:0007669"/>
    <property type="project" value="TreeGrafter"/>
</dbReference>
<evidence type="ECO:0000256" key="3">
    <source>
        <dbReference type="ARBA" id="ARBA00022771"/>
    </source>
</evidence>
<comment type="caution">
    <text evidence="8">The sequence shown here is derived from an EMBL/GenBank/DDBJ whole genome shotgun (WGS) entry which is preliminary data.</text>
</comment>
<evidence type="ECO:0000256" key="6">
    <source>
        <dbReference type="PROSITE-ProRule" id="PRU00094"/>
    </source>
</evidence>
<reference evidence="8" key="1">
    <citation type="submission" date="2020-05" db="EMBL/GenBank/DDBJ databases">
        <title>Mycena genomes resolve the evolution of fungal bioluminescence.</title>
        <authorList>
            <person name="Tsai I.J."/>
        </authorList>
    </citation>
    <scope>NUCLEOTIDE SEQUENCE</scope>
    <source>
        <strain evidence="8">110903Hualien_Pintung</strain>
    </source>
</reference>
<accession>A0A8H6SEE0</accession>
<evidence type="ECO:0000256" key="4">
    <source>
        <dbReference type="ARBA" id="ARBA00022833"/>
    </source>
</evidence>
<comment type="subcellular location">
    <subcellularLocation>
        <location evidence="1">Nucleus</location>
    </subcellularLocation>
</comment>
<dbReference type="GO" id="GO:0005634">
    <property type="term" value="C:nucleus"/>
    <property type="evidence" value="ECO:0007669"/>
    <property type="project" value="UniProtKB-SubCell"/>
</dbReference>
<dbReference type="GO" id="GO:0000981">
    <property type="term" value="F:DNA-binding transcription factor activity, RNA polymerase II-specific"/>
    <property type="evidence" value="ECO:0007669"/>
    <property type="project" value="TreeGrafter"/>
</dbReference>
<keyword evidence="2" id="KW-0479">Metal-binding</keyword>
<dbReference type="InterPro" id="IPR039355">
    <property type="entry name" value="Transcription_factor_GATA"/>
</dbReference>
<dbReference type="Proteomes" id="UP000613580">
    <property type="component" value="Unassembled WGS sequence"/>
</dbReference>
<dbReference type="GO" id="GO:0045944">
    <property type="term" value="P:positive regulation of transcription by RNA polymerase II"/>
    <property type="evidence" value="ECO:0007669"/>
    <property type="project" value="TreeGrafter"/>
</dbReference>
<organism evidence="8 9">
    <name type="scientific">Mycena chlorophos</name>
    <name type="common">Agaric fungus</name>
    <name type="synonym">Agaricus chlorophos</name>
    <dbReference type="NCBI Taxonomy" id="658473"/>
    <lineage>
        <taxon>Eukaryota</taxon>
        <taxon>Fungi</taxon>
        <taxon>Dikarya</taxon>
        <taxon>Basidiomycota</taxon>
        <taxon>Agaricomycotina</taxon>
        <taxon>Agaricomycetes</taxon>
        <taxon>Agaricomycetidae</taxon>
        <taxon>Agaricales</taxon>
        <taxon>Marasmiineae</taxon>
        <taxon>Mycenaceae</taxon>
        <taxon>Mycena</taxon>
    </lineage>
</organism>
<dbReference type="SMART" id="SM00401">
    <property type="entry name" value="ZnF_GATA"/>
    <property type="match status" value="2"/>
</dbReference>
<evidence type="ECO:0000313" key="8">
    <source>
        <dbReference type="EMBL" id="KAF7296320.1"/>
    </source>
</evidence>
<evidence type="ECO:0000313" key="9">
    <source>
        <dbReference type="Proteomes" id="UP000613580"/>
    </source>
</evidence>
<proteinExistence type="predicted"/>